<dbReference type="SUPFAM" id="SSF54236">
    <property type="entry name" value="Ubiquitin-like"/>
    <property type="match status" value="1"/>
</dbReference>
<dbReference type="GeneID" id="94844223"/>
<dbReference type="InterPro" id="IPR029071">
    <property type="entry name" value="Ubiquitin-like_domsf"/>
</dbReference>
<dbReference type="Gene3D" id="3.10.20.90">
    <property type="entry name" value="Phosphatidylinositol 3-kinase Catalytic Subunit, Chain A, domain 1"/>
    <property type="match status" value="1"/>
</dbReference>
<keyword evidence="3" id="KW-1185">Reference proteome</keyword>
<reference evidence="2" key="1">
    <citation type="submission" date="2016-10" db="EMBL/GenBank/DDBJ databases">
        <authorList>
            <person name="Benchimol M."/>
            <person name="Almeida L.G."/>
            <person name="Vasconcelos A.T."/>
            <person name="Perreira-Neves A."/>
            <person name="Rosa I.A."/>
            <person name="Tasca T."/>
            <person name="Bogo M.R."/>
            <person name="de Souza W."/>
        </authorList>
    </citation>
    <scope>NUCLEOTIDE SEQUENCE [LARGE SCALE GENOMIC DNA]</scope>
    <source>
        <strain evidence="2">K</strain>
    </source>
</reference>
<evidence type="ECO:0000313" key="2">
    <source>
        <dbReference type="EMBL" id="OHS99368.1"/>
    </source>
</evidence>
<dbReference type="Proteomes" id="UP000179807">
    <property type="component" value="Unassembled WGS sequence"/>
</dbReference>
<evidence type="ECO:0000259" key="1">
    <source>
        <dbReference type="PROSITE" id="PS50053"/>
    </source>
</evidence>
<gene>
    <name evidence="2" type="ORF">TRFO_34177</name>
</gene>
<feature type="domain" description="Ubiquitin-like" evidence="1">
    <location>
        <begin position="411"/>
        <end position="480"/>
    </location>
</feature>
<sequence length="500" mass="58103">MEKIRILNPATRRLINIDVQRNQTIKDVKDILSKCVELRSREFSIGYNDWDIKDEMTIDMIMNPILGYIPTFNFYIYEGTKFSHLQYQFLIKMKNKTKTLFMKFKPTTKIIEIKKAIAKEKINGFITDINHMGIFYKDDDFELDNSICLYCLGIPENEFLIVRTKFPLYIVEFDDLHVEFNLDRKKTVLDLKKTFLQINFGKNLDTSNIIFKCDNVELQNDSNLYQTGCDQKIIKASIKQKGSIRMFTSLKDLLNRSKRPDSTIKVNFSFKIENSTVPILIMADIKNRDAKHLKLEIGNILNINSDKITIFENGNTIKDNETIHQSKKSNHAYTIRLESSILIKFKGLTTKYDFQTVPTFQMIHQLVSPKFEGKPHLFLMNDIVLTDDSDLFKIGLNHVVDIIEKKENEIVFFKIPDGSIINLPFSAGVSISSIKADLAKKLNININIITLIFKGRLLKNDDYIDYYDTVPEKPIFVYQKVPVNSIIDQIKQRIAAEFLH</sequence>
<dbReference type="CDD" id="cd17039">
    <property type="entry name" value="Ubl_ubiquitin_like"/>
    <property type="match status" value="1"/>
</dbReference>
<organism evidence="2 3">
    <name type="scientific">Tritrichomonas foetus</name>
    <dbReference type="NCBI Taxonomy" id="1144522"/>
    <lineage>
        <taxon>Eukaryota</taxon>
        <taxon>Metamonada</taxon>
        <taxon>Parabasalia</taxon>
        <taxon>Tritrichomonadida</taxon>
        <taxon>Tritrichomonadidae</taxon>
        <taxon>Tritrichomonas</taxon>
    </lineage>
</organism>
<accession>A0A1J4JJN2</accession>
<protein>
    <recommendedName>
        <fullName evidence="1">Ubiquitin-like domain-containing protein</fullName>
    </recommendedName>
</protein>
<name>A0A1J4JJN2_9EUKA</name>
<dbReference type="PROSITE" id="PS50053">
    <property type="entry name" value="UBIQUITIN_2"/>
    <property type="match status" value="1"/>
</dbReference>
<dbReference type="InterPro" id="IPR000626">
    <property type="entry name" value="Ubiquitin-like_dom"/>
</dbReference>
<dbReference type="RefSeq" id="XP_068352505.1">
    <property type="nucleotide sequence ID" value="XM_068509519.1"/>
</dbReference>
<dbReference type="VEuPathDB" id="TrichDB:TRFO_34177"/>
<dbReference type="EMBL" id="MLAK01001008">
    <property type="protein sequence ID" value="OHS99368.1"/>
    <property type="molecule type" value="Genomic_DNA"/>
</dbReference>
<dbReference type="Pfam" id="PF00240">
    <property type="entry name" value="ubiquitin"/>
    <property type="match status" value="1"/>
</dbReference>
<comment type="caution">
    <text evidence="2">The sequence shown here is derived from an EMBL/GenBank/DDBJ whole genome shotgun (WGS) entry which is preliminary data.</text>
</comment>
<dbReference type="AlphaFoldDB" id="A0A1J4JJN2"/>
<evidence type="ECO:0000313" key="3">
    <source>
        <dbReference type="Proteomes" id="UP000179807"/>
    </source>
</evidence>
<proteinExistence type="predicted"/>